<dbReference type="SMART" id="SM00534">
    <property type="entry name" value="MUTSac"/>
    <property type="match status" value="1"/>
</dbReference>
<keyword evidence="1" id="KW-0547">Nucleotide-binding</keyword>
<dbReference type="Pfam" id="PF00488">
    <property type="entry name" value="MutS_V"/>
    <property type="match status" value="1"/>
</dbReference>
<protein>
    <recommendedName>
        <fullName evidence="4">DNA mismatch repair proteins mutS family domain-containing protein</fullName>
    </recommendedName>
</protein>
<dbReference type="OrthoDB" id="9808166at2"/>
<dbReference type="PANTHER" id="PTHR11361">
    <property type="entry name" value="DNA MISMATCH REPAIR PROTEIN MUTS FAMILY MEMBER"/>
    <property type="match status" value="1"/>
</dbReference>
<dbReference type="PANTHER" id="PTHR11361:SF34">
    <property type="entry name" value="DNA MISMATCH REPAIR PROTEIN MSH1, MITOCHONDRIAL"/>
    <property type="match status" value="1"/>
</dbReference>
<dbReference type="RefSeq" id="WP_076701020.1">
    <property type="nucleotide sequence ID" value="NZ_MRDE01000007.1"/>
</dbReference>
<feature type="domain" description="DNA mismatch repair proteins mutS family" evidence="4">
    <location>
        <begin position="335"/>
        <end position="518"/>
    </location>
</feature>
<dbReference type="STRING" id="554083.BKD30_01510"/>
<name>A0A1R1LNI6_9MICC</name>
<keyword evidence="3" id="KW-0238">DNA-binding</keyword>
<evidence type="ECO:0000256" key="3">
    <source>
        <dbReference type="ARBA" id="ARBA00023125"/>
    </source>
</evidence>
<accession>A0A1R1LNI6</accession>
<dbReference type="Gene3D" id="3.40.50.300">
    <property type="entry name" value="P-loop containing nucleotide triphosphate hydrolases"/>
    <property type="match status" value="1"/>
</dbReference>
<dbReference type="InterPro" id="IPR045076">
    <property type="entry name" value="MutS"/>
</dbReference>
<evidence type="ECO:0000256" key="1">
    <source>
        <dbReference type="ARBA" id="ARBA00022741"/>
    </source>
</evidence>
<reference evidence="5 6" key="1">
    <citation type="submission" date="2016-12" db="EMBL/GenBank/DDBJ databases">
        <title>Draft genome of Tersicoccus phoenicis 1P05MA.</title>
        <authorList>
            <person name="Nakajima Y."/>
            <person name="Yoshizawa S."/>
            <person name="Nakamura K."/>
            <person name="Ogura Y."/>
            <person name="Hayashi T."/>
            <person name="Kogure K."/>
        </authorList>
    </citation>
    <scope>NUCLEOTIDE SEQUENCE [LARGE SCALE GENOMIC DNA]</scope>
    <source>
        <strain evidence="5 6">1p05MA</strain>
    </source>
</reference>
<dbReference type="GO" id="GO:0005829">
    <property type="term" value="C:cytosol"/>
    <property type="evidence" value="ECO:0007669"/>
    <property type="project" value="TreeGrafter"/>
</dbReference>
<evidence type="ECO:0000256" key="2">
    <source>
        <dbReference type="ARBA" id="ARBA00022840"/>
    </source>
</evidence>
<dbReference type="GO" id="GO:0005524">
    <property type="term" value="F:ATP binding"/>
    <property type="evidence" value="ECO:0007669"/>
    <property type="project" value="UniProtKB-KW"/>
</dbReference>
<dbReference type="SUPFAM" id="SSF52540">
    <property type="entry name" value="P-loop containing nucleoside triphosphate hydrolases"/>
    <property type="match status" value="1"/>
</dbReference>
<dbReference type="GO" id="GO:0140664">
    <property type="term" value="F:ATP-dependent DNA damage sensor activity"/>
    <property type="evidence" value="ECO:0007669"/>
    <property type="project" value="InterPro"/>
</dbReference>
<proteinExistence type="predicted"/>
<keyword evidence="2" id="KW-0067">ATP-binding</keyword>
<evidence type="ECO:0000313" key="5">
    <source>
        <dbReference type="EMBL" id="OMH29024.1"/>
    </source>
</evidence>
<evidence type="ECO:0000259" key="4">
    <source>
        <dbReference type="SMART" id="SM00534"/>
    </source>
</evidence>
<dbReference type="EMBL" id="MRDE01000007">
    <property type="protein sequence ID" value="OMH29024.1"/>
    <property type="molecule type" value="Genomic_DNA"/>
</dbReference>
<organism evidence="5 6">
    <name type="scientific">Tersicoccus phoenicis</name>
    <dbReference type="NCBI Taxonomy" id="554083"/>
    <lineage>
        <taxon>Bacteria</taxon>
        <taxon>Bacillati</taxon>
        <taxon>Actinomycetota</taxon>
        <taxon>Actinomycetes</taxon>
        <taxon>Micrococcales</taxon>
        <taxon>Micrococcaceae</taxon>
        <taxon>Tersicoccus</taxon>
    </lineage>
</organism>
<dbReference type="InterPro" id="IPR000432">
    <property type="entry name" value="DNA_mismatch_repair_MutS_C"/>
</dbReference>
<dbReference type="AlphaFoldDB" id="A0A1R1LNI6"/>
<dbReference type="InterPro" id="IPR027417">
    <property type="entry name" value="P-loop_NTPase"/>
</dbReference>
<sequence length="526" mass="57351">MPGQSESGFTSILTPGNFRSLSVQSTDTVRDLALDRVFERIGGSTPTAAHAFGTLLTAVGDVRYRQDVFRALEEPALADAVAGFLTSMTASDRCESAASRASGPYLAELWHLNALTGYVAAVENFDEALTAALTQSPVRSTGWDGLQRHVAVYRASAVFGSLAVRAPRLREDISQARHNLLIRDGGKVAVAATDDEADLEQAVLSVFARFRHGEAADHHTVFREPAIDHVQAWILERAAQIHPGLFSSLVSLARDTGTYRDPAIARFVDEVPFYLAYLDQLAPLRRSGLVTCYPTVSTSRKDMHVTDGWDLALAARAVAQGDRVVTNDLHLTGPERILVISGPNQGGKTTTARMFGQVHYLAALGCPVPGRTAQLSLCDQVLTVFEREERLDTLEGRLGDEVDRLHAVFARATTHTVIVVNELFASTALHDARILTADVLRRICALDALSACVTFIDELSRLNEHTVSMVARVDTDDAAVRTFRVERRVADGRAYARALAARHGLTLDQIRSRLDRSGVALEEHRP</sequence>
<dbReference type="GO" id="GO:0006298">
    <property type="term" value="P:mismatch repair"/>
    <property type="evidence" value="ECO:0007669"/>
    <property type="project" value="InterPro"/>
</dbReference>
<dbReference type="Proteomes" id="UP000187085">
    <property type="component" value="Unassembled WGS sequence"/>
</dbReference>
<keyword evidence="6" id="KW-1185">Reference proteome</keyword>
<comment type="caution">
    <text evidence="5">The sequence shown here is derived from an EMBL/GenBank/DDBJ whole genome shotgun (WGS) entry which is preliminary data.</text>
</comment>
<dbReference type="GO" id="GO:0030983">
    <property type="term" value="F:mismatched DNA binding"/>
    <property type="evidence" value="ECO:0007669"/>
    <property type="project" value="InterPro"/>
</dbReference>
<evidence type="ECO:0000313" key="6">
    <source>
        <dbReference type="Proteomes" id="UP000187085"/>
    </source>
</evidence>
<gene>
    <name evidence="5" type="ORF">BKD30_01510</name>
</gene>